<evidence type="ECO:0000313" key="2">
    <source>
        <dbReference type="EMBL" id="KAF6471541.1"/>
    </source>
</evidence>
<dbReference type="InParanoid" id="A0A7J8HHN2"/>
<protein>
    <submittedName>
        <fullName evidence="2">Uncharacterized protein</fullName>
    </submittedName>
</protein>
<feature type="region of interest" description="Disordered" evidence="1">
    <location>
        <begin position="1"/>
        <end position="64"/>
    </location>
</feature>
<comment type="caution">
    <text evidence="2">The sequence shown here is derived from an EMBL/GenBank/DDBJ whole genome shotgun (WGS) entry which is preliminary data.</text>
</comment>
<accession>A0A7J8HHN2</accession>
<name>A0A7J8HHN2_MOLMO</name>
<feature type="compositionally biased region" description="Low complexity" evidence="1">
    <location>
        <begin position="97"/>
        <end position="116"/>
    </location>
</feature>
<proteinExistence type="predicted"/>
<feature type="compositionally biased region" description="Low complexity" evidence="1">
    <location>
        <begin position="188"/>
        <end position="200"/>
    </location>
</feature>
<feature type="region of interest" description="Disordered" evidence="1">
    <location>
        <begin position="82"/>
        <end position="235"/>
    </location>
</feature>
<feature type="compositionally biased region" description="Basic and acidic residues" evidence="1">
    <location>
        <begin position="216"/>
        <end position="235"/>
    </location>
</feature>
<dbReference type="AlphaFoldDB" id="A0A7J8HHN2"/>
<sequence>MCPQPQWKVAGGLRPSGRPWAPSGQDPVRFRAARCPSGCGLSRSSVNMRRRQGGRRKDGQVAEVSSRPSLWCGFMLLCGSSSGDQLPEDTSPELRPPRSGAARPPRSPPAAVRGAATGWSPGAHVASGEPPALRKLRSGCSRGQEGRVGNPSMSSDMRHRHPGIVLSGGAHAKPQHSPGSRVGGQELGASAPAPAGPAVGKHVDRPAPCWAPGARHASEPHDGPEGRCSHRGRPVDRWRLPGLEWHRGLPSAQRVEGAEFEPRPL</sequence>
<reference evidence="2 3" key="1">
    <citation type="journal article" date="2020" name="Nature">
        <title>Six reference-quality genomes reveal evolution of bat adaptations.</title>
        <authorList>
            <person name="Jebb D."/>
            <person name="Huang Z."/>
            <person name="Pippel M."/>
            <person name="Hughes G.M."/>
            <person name="Lavrichenko K."/>
            <person name="Devanna P."/>
            <person name="Winkler S."/>
            <person name="Jermiin L.S."/>
            <person name="Skirmuntt E.C."/>
            <person name="Katzourakis A."/>
            <person name="Burkitt-Gray L."/>
            <person name="Ray D.A."/>
            <person name="Sullivan K.A.M."/>
            <person name="Roscito J.G."/>
            <person name="Kirilenko B.M."/>
            <person name="Davalos L.M."/>
            <person name="Corthals A.P."/>
            <person name="Power M.L."/>
            <person name="Jones G."/>
            <person name="Ransome R.D."/>
            <person name="Dechmann D.K.N."/>
            <person name="Locatelli A.G."/>
            <person name="Puechmaille S.J."/>
            <person name="Fedrigo O."/>
            <person name="Jarvis E.D."/>
            <person name="Hiller M."/>
            <person name="Vernes S.C."/>
            <person name="Myers E.W."/>
            <person name="Teeling E.C."/>
        </authorList>
    </citation>
    <scope>NUCLEOTIDE SEQUENCE [LARGE SCALE GENOMIC DNA]</scope>
    <source>
        <strain evidence="2">MMolMol1</strain>
        <tissue evidence="2">Muscle</tissue>
    </source>
</reference>
<keyword evidence="3" id="KW-1185">Reference proteome</keyword>
<gene>
    <name evidence="2" type="ORF">HJG59_010932</name>
</gene>
<organism evidence="2 3">
    <name type="scientific">Molossus molossus</name>
    <name type="common">Pallas' mastiff bat</name>
    <name type="synonym">Vespertilio molossus</name>
    <dbReference type="NCBI Taxonomy" id="27622"/>
    <lineage>
        <taxon>Eukaryota</taxon>
        <taxon>Metazoa</taxon>
        <taxon>Chordata</taxon>
        <taxon>Craniata</taxon>
        <taxon>Vertebrata</taxon>
        <taxon>Euteleostomi</taxon>
        <taxon>Mammalia</taxon>
        <taxon>Eutheria</taxon>
        <taxon>Laurasiatheria</taxon>
        <taxon>Chiroptera</taxon>
        <taxon>Yangochiroptera</taxon>
        <taxon>Molossidae</taxon>
        <taxon>Molossus</taxon>
    </lineage>
</organism>
<evidence type="ECO:0000256" key="1">
    <source>
        <dbReference type="SAM" id="MobiDB-lite"/>
    </source>
</evidence>
<dbReference type="EMBL" id="JACASF010000006">
    <property type="protein sequence ID" value="KAF6471541.1"/>
    <property type="molecule type" value="Genomic_DNA"/>
</dbReference>
<dbReference type="Proteomes" id="UP000550707">
    <property type="component" value="Unassembled WGS sequence"/>
</dbReference>
<evidence type="ECO:0000313" key="3">
    <source>
        <dbReference type="Proteomes" id="UP000550707"/>
    </source>
</evidence>